<evidence type="ECO:0000313" key="2">
    <source>
        <dbReference type="Proteomes" id="UP000027222"/>
    </source>
</evidence>
<organism evidence="1 2">
    <name type="scientific">Galerina marginata (strain CBS 339.88)</name>
    <dbReference type="NCBI Taxonomy" id="685588"/>
    <lineage>
        <taxon>Eukaryota</taxon>
        <taxon>Fungi</taxon>
        <taxon>Dikarya</taxon>
        <taxon>Basidiomycota</taxon>
        <taxon>Agaricomycotina</taxon>
        <taxon>Agaricomycetes</taxon>
        <taxon>Agaricomycetidae</taxon>
        <taxon>Agaricales</taxon>
        <taxon>Agaricineae</taxon>
        <taxon>Strophariaceae</taxon>
        <taxon>Galerina</taxon>
    </lineage>
</organism>
<gene>
    <name evidence="1" type="ORF">GALMADRAFT_138789</name>
</gene>
<reference evidence="2" key="1">
    <citation type="journal article" date="2014" name="Proc. Natl. Acad. Sci. U.S.A.">
        <title>Extensive sampling of basidiomycete genomes demonstrates inadequacy of the white-rot/brown-rot paradigm for wood decay fungi.</title>
        <authorList>
            <person name="Riley R."/>
            <person name="Salamov A.A."/>
            <person name="Brown D.W."/>
            <person name="Nagy L.G."/>
            <person name="Floudas D."/>
            <person name="Held B.W."/>
            <person name="Levasseur A."/>
            <person name="Lombard V."/>
            <person name="Morin E."/>
            <person name="Otillar R."/>
            <person name="Lindquist E.A."/>
            <person name="Sun H."/>
            <person name="LaButti K.M."/>
            <person name="Schmutz J."/>
            <person name="Jabbour D."/>
            <person name="Luo H."/>
            <person name="Baker S.E."/>
            <person name="Pisabarro A.G."/>
            <person name="Walton J.D."/>
            <person name="Blanchette R.A."/>
            <person name="Henrissat B."/>
            <person name="Martin F."/>
            <person name="Cullen D."/>
            <person name="Hibbett D.S."/>
            <person name="Grigoriev I.V."/>
        </authorList>
    </citation>
    <scope>NUCLEOTIDE SEQUENCE [LARGE SCALE GENOMIC DNA]</scope>
    <source>
        <strain evidence="2">CBS 339.88</strain>
    </source>
</reference>
<dbReference type="EMBL" id="KL142376">
    <property type="protein sequence ID" value="KDR77733.1"/>
    <property type="molecule type" value="Genomic_DNA"/>
</dbReference>
<evidence type="ECO:0000313" key="1">
    <source>
        <dbReference type="EMBL" id="KDR77733.1"/>
    </source>
</evidence>
<proteinExistence type="predicted"/>
<keyword evidence="2" id="KW-1185">Reference proteome</keyword>
<dbReference type="Proteomes" id="UP000027222">
    <property type="component" value="Unassembled WGS sequence"/>
</dbReference>
<name>A0A067TFH0_GALM3</name>
<dbReference type="HOGENOM" id="CLU_2184150_0_0_1"/>
<protein>
    <submittedName>
        <fullName evidence="1">Uncharacterized protein</fullName>
    </submittedName>
</protein>
<dbReference type="AlphaFoldDB" id="A0A067TFH0"/>
<accession>A0A067TFH0</accession>
<sequence length="109" mass="12728">MTDNRLYAEVFHPNIELTNHRARHRPQYHSSALSCGFALHDLRELAFVLLLAGPFTFTFTFKLHLRHPSLLSNSDFRTPTHDPSQQIRIQQLHHRMMIALRMSSSKGKH</sequence>